<proteinExistence type="predicted"/>
<reference evidence="1" key="1">
    <citation type="submission" date="2014-11" db="EMBL/GenBank/DDBJ databases">
        <authorList>
            <person name="Amaro Gonzalez C."/>
        </authorList>
    </citation>
    <scope>NUCLEOTIDE SEQUENCE</scope>
</reference>
<reference evidence="1" key="2">
    <citation type="journal article" date="2015" name="Fish Shellfish Immunol.">
        <title>Early steps in the European eel (Anguilla anguilla)-Vibrio vulnificus interaction in the gills: Role of the RtxA13 toxin.</title>
        <authorList>
            <person name="Callol A."/>
            <person name="Pajuelo D."/>
            <person name="Ebbesson L."/>
            <person name="Teles M."/>
            <person name="MacKenzie S."/>
            <person name="Amaro C."/>
        </authorList>
    </citation>
    <scope>NUCLEOTIDE SEQUENCE</scope>
</reference>
<evidence type="ECO:0000313" key="1">
    <source>
        <dbReference type="EMBL" id="JAH30796.1"/>
    </source>
</evidence>
<protein>
    <submittedName>
        <fullName evidence="1">Uncharacterized protein</fullName>
    </submittedName>
</protein>
<name>A0A0E9RNS5_ANGAN</name>
<sequence>MCLVSGWWTQTFCKQMRGLAV</sequence>
<dbReference type="EMBL" id="GBXM01077781">
    <property type="protein sequence ID" value="JAH30796.1"/>
    <property type="molecule type" value="Transcribed_RNA"/>
</dbReference>
<dbReference type="AlphaFoldDB" id="A0A0E9RNS5"/>
<accession>A0A0E9RNS5</accession>
<organism evidence="1">
    <name type="scientific">Anguilla anguilla</name>
    <name type="common">European freshwater eel</name>
    <name type="synonym">Muraena anguilla</name>
    <dbReference type="NCBI Taxonomy" id="7936"/>
    <lineage>
        <taxon>Eukaryota</taxon>
        <taxon>Metazoa</taxon>
        <taxon>Chordata</taxon>
        <taxon>Craniata</taxon>
        <taxon>Vertebrata</taxon>
        <taxon>Euteleostomi</taxon>
        <taxon>Actinopterygii</taxon>
        <taxon>Neopterygii</taxon>
        <taxon>Teleostei</taxon>
        <taxon>Anguilliformes</taxon>
        <taxon>Anguillidae</taxon>
        <taxon>Anguilla</taxon>
    </lineage>
</organism>